<dbReference type="EMBL" id="CAKLBC010001480">
    <property type="protein sequence ID" value="CAH0492339.1"/>
    <property type="molecule type" value="Genomic_DNA"/>
</dbReference>
<name>A0ABN8CFN8_9STRA</name>
<gene>
    <name evidence="1" type="ORF">PFR001_LOCUS7548</name>
</gene>
<proteinExistence type="predicted"/>
<keyword evidence="2" id="KW-1185">Reference proteome</keyword>
<sequence length="163" mass="18450">MKDEEMSRLLTSDAYYKKRQGEALFGSNCTNVGIKGSVIGKGRADKEDDEEIDYGFDNANDQIVNRASRLAAHEVLIRVRKKSARYIMRKRDEATFYKTIERDLTMALEEDNTSAMVSRSGEKESLGDVNGGETKLIDYLSSSAVRRQKYRICRSKGDEVCLT</sequence>
<dbReference type="Proteomes" id="UP001157938">
    <property type="component" value="Unassembled WGS sequence"/>
</dbReference>
<comment type="caution">
    <text evidence="1">The sequence shown here is derived from an EMBL/GenBank/DDBJ whole genome shotgun (WGS) entry which is preliminary data.</text>
</comment>
<evidence type="ECO:0000313" key="1">
    <source>
        <dbReference type="EMBL" id="CAH0492339.1"/>
    </source>
</evidence>
<reference evidence="1 2" key="1">
    <citation type="submission" date="2021-11" db="EMBL/GenBank/DDBJ databases">
        <authorList>
            <person name="Islam A."/>
            <person name="Islam S."/>
            <person name="Flora M.S."/>
            <person name="Rahman M."/>
            <person name="Ziaur R.M."/>
            <person name="Epstein J.H."/>
            <person name="Hassan M."/>
            <person name="Klassen M."/>
            <person name="Woodard K."/>
            <person name="Webb A."/>
            <person name="Webby R.J."/>
            <person name="El Zowalaty M.E."/>
        </authorList>
    </citation>
    <scope>NUCLEOTIDE SEQUENCE [LARGE SCALE GENOMIC DNA]</scope>
    <source>
        <strain evidence="1">Pf1</strain>
    </source>
</reference>
<accession>A0ABN8CFN8</accession>
<protein>
    <submittedName>
        <fullName evidence="1">Uncharacterized protein</fullName>
    </submittedName>
</protein>
<evidence type="ECO:0000313" key="2">
    <source>
        <dbReference type="Proteomes" id="UP001157938"/>
    </source>
</evidence>
<organism evidence="1 2">
    <name type="scientific">Peronospora farinosa</name>
    <dbReference type="NCBI Taxonomy" id="134698"/>
    <lineage>
        <taxon>Eukaryota</taxon>
        <taxon>Sar</taxon>
        <taxon>Stramenopiles</taxon>
        <taxon>Oomycota</taxon>
        <taxon>Peronosporomycetes</taxon>
        <taxon>Peronosporales</taxon>
        <taxon>Peronosporaceae</taxon>
        <taxon>Peronospora</taxon>
    </lineage>
</organism>